<dbReference type="EMBL" id="CM012455">
    <property type="protein sequence ID" value="RVE60077.1"/>
    <property type="molecule type" value="Genomic_DNA"/>
</dbReference>
<dbReference type="PROSITE" id="PS00799">
    <property type="entry name" value="GRANULINS"/>
    <property type="match status" value="7"/>
</dbReference>
<dbReference type="SUPFAM" id="SSF57277">
    <property type="entry name" value="Granulin repeat"/>
    <property type="match status" value="9"/>
</dbReference>
<feature type="domain" description="Granulins" evidence="5">
    <location>
        <begin position="260"/>
        <end position="273"/>
    </location>
</feature>
<protein>
    <recommendedName>
        <fullName evidence="5">Granulins domain-containing protein</fullName>
    </recommendedName>
</protein>
<dbReference type="Gene3D" id="2.10.25.160">
    <property type="entry name" value="Granulin"/>
    <property type="match status" value="9"/>
</dbReference>
<evidence type="ECO:0000259" key="5">
    <source>
        <dbReference type="PROSITE" id="PS00799"/>
    </source>
</evidence>
<evidence type="ECO:0000256" key="4">
    <source>
        <dbReference type="ARBA" id="ARBA00023157"/>
    </source>
</evidence>
<evidence type="ECO:0000256" key="1">
    <source>
        <dbReference type="ARBA" id="ARBA00004613"/>
    </source>
</evidence>
<dbReference type="InterPro" id="IPR039036">
    <property type="entry name" value="Granulin_fam"/>
</dbReference>
<feature type="domain" description="Granulins" evidence="5">
    <location>
        <begin position="186"/>
        <end position="199"/>
    </location>
</feature>
<dbReference type="InterPro" id="IPR037277">
    <property type="entry name" value="Granulin_sf"/>
</dbReference>
<feature type="domain" description="Granulins" evidence="5">
    <location>
        <begin position="542"/>
        <end position="555"/>
    </location>
</feature>
<reference evidence="6 7" key="1">
    <citation type="submission" date="2018-11" db="EMBL/GenBank/DDBJ databases">
        <authorList>
            <person name="Lopez-Roques C."/>
            <person name="Donnadieu C."/>
            <person name="Bouchez O."/>
            <person name="Klopp C."/>
            <person name="Cabau C."/>
            <person name="Zahm M."/>
        </authorList>
    </citation>
    <scope>NUCLEOTIDE SEQUENCE [LARGE SCALE GENOMIC DNA]</scope>
    <source>
        <strain evidence="6">RS831</strain>
        <tissue evidence="6">Whole body</tissue>
    </source>
</reference>
<dbReference type="Pfam" id="PF00396">
    <property type="entry name" value="Granulin"/>
    <property type="match status" value="8"/>
</dbReference>
<dbReference type="GO" id="GO:0005576">
    <property type="term" value="C:extracellular region"/>
    <property type="evidence" value="ECO:0007669"/>
    <property type="project" value="UniProtKB-SubCell"/>
</dbReference>
<dbReference type="PANTHER" id="PTHR12274:SF6">
    <property type="entry name" value="GRANULIN B"/>
    <property type="match status" value="1"/>
</dbReference>
<evidence type="ECO:0000313" key="7">
    <source>
        <dbReference type="Proteomes" id="UP000283210"/>
    </source>
</evidence>
<organism evidence="6 7">
    <name type="scientific">Oryzias javanicus</name>
    <name type="common">Javanese ricefish</name>
    <name type="synonym">Aplocheilus javanicus</name>
    <dbReference type="NCBI Taxonomy" id="123683"/>
    <lineage>
        <taxon>Eukaryota</taxon>
        <taxon>Metazoa</taxon>
        <taxon>Chordata</taxon>
        <taxon>Craniata</taxon>
        <taxon>Vertebrata</taxon>
        <taxon>Euteleostomi</taxon>
        <taxon>Actinopterygii</taxon>
        <taxon>Neopterygii</taxon>
        <taxon>Teleostei</taxon>
        <taxon>Neoteleostei</taxon>
        <taxon>Acanthomorphata</taxon>
        <taxon>Ovalentaria</taxon>
        <taxon>Atherinomorphae</taxon>
        <taxon>Beloniformes</taxon>
        <taxon>Adrianichthyidae</taxon>
        <taxon>Oryziinae</taxon>
        <taxon>Oryzias</taxon>
    </lineage>
</organism>
<keyword evidence="3" id="KW-0964">Secreted</keyword>
<feature type="domain" description="Granulins" evidence="5">
    <location>
        <begin position="104"/>
        <end position="117"/>
    </location>
</feature>
<dbReference type="PANTHER" id="PTHR12274">
    <property type="entry name" value="GRANULIN"/>
    <property type="match status" value="1"/>
</dbReference>
<evidence type="ECO:0000313" key="6">
    <source>
        <dbReference type="EMBL" id="RVE60077.1"/>
    </source>
</evidence>
<dbReference type="FunFam" id="2.10.25.160:FF:000001">
    <property type="entry name" value="Granulin precursor"/>
    <property type="match status" value="4"/>
</dbReference>
<feature type="domain" description="Granulins" evidence="5">
    <location>
        <begin position="416"/>
        <end position="429"/>
    </location>
</feature>
<comment type="similarity">
    <text evidence="2">Belongs to the granulin family.</text>
</comment>
<accession>A0A437CBC8</accession>
<keyword evidence="4" id="KW-1015">Disulfide bond</keyword>
<comment type="subcellular location">
    <subcellularLocation>
        <location evidence="1">Secreted</location>
    </subcellularLocation>
</comment>
<dbReference type="SMART" id="SM00277">
    <property type="entry name" value="GRAN"/>
    <property type="match status" value="9"/>
</dbReference>
<sequence length="746" mass="78821">MLLNNSSHQLVLSCIFSIRFEMRALCVVLVGLSAGLLRPDGAMCEDGSKCVPDSDGGYRCPLSHRRVGAVICPDQESECPDDTTCCQLPDGSWGCCPFPKAVCCEDERHCCPDGTTCDLVHSKCVSSSLQSFPMLQKLPATREGAQPAAASVVCPGGKSSCPSSFTCCLLTSGDYGCCPYPEATCCSDHLHCCPGNTTCDLELGVCKSGEASVEPIRKICALPEDVMCPDQKTVCPDGTTCCQMNNGTFGCCPLPNAVCCSDHIHCCPAGTTCDLVHSTCVAAAGGAAESVMMQHKTEQLKGLAVPCNASVACADGNTCCRSSRGQWACCPLPEAVCCKDHLHCCPHGTVCNLAASTCDDPSGSAVTPLLSNTRVFPYRSQNSKCDESASCPGEATCCRTGAGGWACCPLPQAVCCEDHVHCCPNATVCNLETETCDHPSGLSPSLPWLTKRPRLTPEMKEEQCHTDTVCPVRTTCCKESSGQWACCPLPQKLPAVRQLSGPAGNDENKCDAQTSCPRDTTCCFMEQTHKWGCCPLPQAVCCEDGNHCCPRGHTCQPHRSSCSRGPRVVPWFTKVSALTEPSGVADVKCDDKSSCASGTTCCPLKTGGWGCCPLVKAVCCADHEHCCPQGYTCNMQTGTCEKKAGQSLPLRAVVPAEPKGTEDRRDVPCDGTGEFKCPERDTCCRISATEWGCCPSPGAVCCTDSKRCCPAGSSCDLKTGGCTLEPRLTWDSSIGGKRTDFVPQGL</sequence>
<dbReference type="OrthoDB" id="5854875at2759"/>
<reference evidence="6 7" key="2">
    <citation type="submission" date="2019-01" db="EMBL/GenBank/DDBJ databases">
        <title>A chromosome length genome reference of the Java medaka (oryzias javanicus).</title>
        <authorList>
            <person name="Herpin A."/>
            <person name="Takehana Y."/>
            <person name="Naruse K."/>
            <person name="Ansai S."/>
            <person name="Kawaguchi M."/>
        </authorList>
    </citation>
    <scope>NUCLEOTIDE SEQUENCE [LARGE SCALE GENOMIC DNA]</scope>
    <source>
        <strain evidence="6">RS831</strain>
        <tissue evidence="6">Whole body</tissue>
    </source>
</reference>
<evidence type="ECO:0000256" key="2">
    <source>
        <dbReference type="ARBA" id="ARBA00010093"/>
    </source>
</evidence>
<name>A0A437CBC8_ORYJA</name>
<gene>
    <name evidence="6" type="ORF">OJAV_G00194410</name>
</gene>
<dbReference type="AlphaFoldDB" id="A0A437CBC8"/>
<dbReference type="Proteomes" id="UP000283210">
    <property type="component" value="Chromosome 19"/>
</dbReference>
<feature type="domain" description="Granulins" evidence="5">
    <location>
        <begin position="338"/>
        <end position="351"/>
    </location>
</feature>
<proteinExistence type="inferred from homology"/>
<feature type="domain" description="Granulins" evidence="5">
    <location>
        <begin position="620"/>
        <end position="633"/>
    </location>
</feature>
<dbReference type="InterPro" id="IPR000118">
    <property type="entry name" value="Granulin"/>
</dbReference>
<keyword evidence="7" id="KW-1185">Reference proteome</keyword>
<evidence type="ECO:0000256" key="3">
    <source>
        <dbReference type="ARBA" id="ARBA00022525"/>
    </source>
</evidence>